<name>A0ABQ8RXQ9_PERAM</name>
<keyword evidence="2" id="KW-1185">Reference proteome</keyword>
<dbReference type="EMBL" id="JAJSOF020000040">
    <property type="protein sequence ID" value="KAJ4426439.1"/>
    <property type="molecule type" value="Genomic_DNA"/>
</dbReference>
<evidence type="ECO:0000313" key="1">
    <source>
        <dbReference type="EMBL" id="KAJ4426439.1"/>
    </source>
</evidence>
<dbReference type="Proteomes" id="UP001148838">
    <property type="component" value="Unassembled WGS sequence"/>
</dbReference>
<evidence type="ECO:0000313" key="2">
    <source>
        <dbReference type="Proteomes" id="UP001148838"/>
    </source>
</evidence>
<organism evidence="1 2">
    <name type="scientific">Periplaneta americana</name>
    <name type="common">American cockroach</name>
    <name type="synonym">Blatta americana</name>
    <dbReference type="NCBI Taxonomy" id="6978"/>
    <lineage>
        <taxon>Eukaryota</taxon>
        <taxon>Metazoa</taxon>
        <taxon>Ecdysozoa</taxon>
        <taxon>Arthropoda</taxon>
        <taxon>Hexapoda</taxon>
        <taxon>Insecta</taxon>
        <taxon>Pterygota</taxon>
        <taxon>Neoptera</taxon>
        <taxon>Polyneoptera</taxon>
        <taxon>Dictyoptera</taxon>
        <taxon>Blattodea</taxon>
        <taxon>Blattoidea</taxon>
        <taxon>Blattidae</taxon>
        <taxon>Blattinae</taxon>
        <taxon>Periplaneta</taxon>
    </lineage>
</organism>
<protein>
    <submittedName>
        <fullName evidence="1">Uncharacterized protein</fullName>
    </submittedName>
</protein>
<reference evidence="1 2" key="1">
    <citation type="journal article" date="2022" name="Allergy">
        <title>Genome assembly and annotation of Periplaneta americana reveal a comprehensive cockroach allergen profile.</title>
        <authorList>
            <person name="Wang L."/>
            <person name="Xiong Q."/>
            <person name="Saelim N."/>
            <person name="Wang L."/>
            <person name="Nong W."/>
            <person name="Wan A.T."/>
            <person name="Shi M."/>
            <person name="Liu X."/>
            <person name="Cao Q."/>
            <person name="Hui J.H.L."/>
            <person name="Sookrung N."/>
            <person name="Leung T.F."/>
            <person name="Tungtrongchitr A."/>
            <person name="Tsui S.K.W."/>
        </authorList>
    </citation>
    <scope>NUCLEOTIDE SEQUENCE [LARGE SCALE GENOMIC DNA]</scope>
    <source>
        <strain evidence="1">PWHHKU_190912</strain>
    </source>
</reference>
<proteinExistence type="predicted"/>
<sequence length="129" mass="14998">MANALLRLVINTGVTITQKFLEKEHTQMECDSVHCSIECKLKGHEITLPSQYALISKEARKKPFPYEVHYLTHNFFTNFATKDLWLYDSIRPGRNKNDSTVTDLRVIQYCPDGIILFKCNFNNDLQEMP</sequence>
<gene>
    <name evidence="1" type="ORF">ANN_27253</name>
</gene>
<accession>A0ABQ8RXQ9</accession>
<comment type="caution">
    <text evidence="1">The sequence shown here is derived from an EMBL/GenBank/DDBJ whole genome shotgun (WGS) entry which is preliminary data.</text>
</comment>